<feature type="transmembrane region" description="Helical" evidence="11">
    <location>
        <begin position="84"/>
        <end position="117"/>
    </location>
</feature>
<evidence type="ECO:0000259" key="13">
    <source>
        <dbReference type="Pfam" id="PF07730"/>
    </source>
</evidence>
<dbReference type="GO" id="GO:0000155">
    <property type="term" value="F:phosphorelay sensor kinase activity"/>
    <property type="evidence" value="ECO:0007669"/>
    <property type="project" value="InterPro"/>
</dbReference>
<dbReference type="InterPro" id="IPR011712">
    <property type="entry name" value="Sig_transdc_His_kin_sub3_dim/P"/>
</dbReference>
<feature type="domain" description="Histidine kinase/HSP90-like ATPase" evidence="12">
    <location>
        <begin position="305"/>
        <end position="388"/>
    </location>
</feature>
<accession>B1W4Y4</accession>
<comment type="catalytic activity">
    <reaction evidence="1">
        <text>ATP + protein L-histidine = ADP + protein N-phospho-L-histidine.</text>
        <dbReference type="EC" id="2.7.13.3"/>
    </reaction>
</comment>
<dbReference type="eggNOG" id="COG4585">
    <property type="taxonomic scope" value="Bacteria"/>
</dbReference>
<dbReference type="GO" id="GO:0005524">
    <property type="term" value="F:ATP binding"/>
    <property type="evidence" value="ECO:0007669"/>
    <property type="project" value="UniProtKB-KW"/>
</dbReference>
<keyword evidence="8" id="KW-0902">Two-component regulatory system</keyword>
<dbReference type="InterPro" id="IPR036890">
    <property type="entry name" value="HATPase_C_sf"/>
</dbReference>
<evidence type="ECO:0000313" key="15">
    <source>
        <dbReference type="Proteomes" id="UP000001685"/>
    </source>
</evidence>
<dbReference type="EC" id="2.7.13.3" evidence="2"/>
<keyword evidence="4" id="KW-0808">Transferase</keyword>
<evidence type="ECO:0000256" key="8">
    <source>
        <dbReference type="ARBA" id="ARBA00023012"/>
    </source>
</evidence>
<evidence type="ECO:0000256" key="4">
    <source>
        <dbReference type="ARBA" id="ARBA00022679"/>
    </source>
</evidence>
<protein>
    <recommendedName>
        <fullName evidence="2">histidine kinase</fullName>
        <ecNumber evidence="2">2.7.13.3</ecNumber>
    </recommendedName>
</protein>
<dbReference type="PANTHER" id="PTHR24421">
    <property type="entry name" value="NITRATE/NITRITE SENSOR PROTEIN NARX-RELATED"/>
    <property type="match status" value="1"/>
</dbReference>
<reference evidence="15" key="1">
    <citation type="journal article" date="2008" name="J. Bacteriol.">
        <title>Genome sequence of the streptomycin-producing microorganism Streptomyces griseus IFO 13350.</title>
        <authorList>
            <person name="Ohnishi Y."/>
            <person name="Ishikawa J."/>
            <person name="Hara H."/>
            <person name="Suzuki H."/>
            <person name="Ikenoya M."/>
            <person name="Ikeda H."/>
            <person name="Yamashita A."/>
            <person name="Hattori M."/>
            <person name="Horinouchi S."/>
        </authorList>
    </citation>
    <scope>NUCLEOTIDE SEQUENCE [LARGE SCALE GENOMIC DNA]</scope>
    <source>
        <strain evidence="15">JCM 4626 / NBRC 13350</strain>
    </source>
</reference>
<dbReference type="KEGG" id="sgr:SGR_2949"/>
<feature type="coiled-coil region" evidence="9">
    <location>
        <begin position="234"/>
        <end position="261"/>
    </location>
</feature>
<dbReference type="HOGENOM" id="CLU_000445_20_2_11"/>
<organism evidence="14 15">
    <name type="scientific">Streptomyces griseus subsp. griseus (strain JCM 4626 / CBS 651.72 / NBRC 13350 / KCC S-0626 / ISP 5235)</name>
    <dbReference type="NCBI Taxonomy" id="455632"/>
    <lineage>
        <taxon>Bacteria</taxon>
        <taxon>Bacillati</taxon>
        <taxon>Actinomycetota</taxon>
        <taxon>Actinomycetes</taxon>
        <taxon>Kitasatosporales</taxon>
        <taxon>Streptomycetaceae</taxon>
        <taxon>Streptomyces</taxon>
    </lineage>
</organism>
<dbReference type="InterPro" id="IPR003594">
    <property type="entry name" value="HATPase_dom"/>
</dbReference>
<feature type="transmembrane region" description="Helical" evidence="11">
    <location>
        <begin position="18"/>
        <end position="40"/>
    </location>
</feature>
<evidence type="ECO:0000256" key="1">
    <source>
        <dbReference type="ARBA" id="ARBA00000085"/>
    </source>
</evidence>
<dbReference type="AlphaFoldDB" id="B1W4Y4"/>
<dbReference type="PANTHER" id="PTHR24421:SF10">
    <property type="entry name" value="NITRATE_NITRITE SENSOR PROTEIN NARQ"/>
    <property type="match status" value="1"/>
</dbReference>
<evidence type="ECO:0000256" key="3">
    <source>
        <dbReference type="ARBA" id="ARBA00022553"/>
    </source>
</evidence>
<evidence type="ECO:0000259" key="12">
    <source>
        <dbReference type="Pfam" id="PF02518"/>
    </source>
</evidence>
<dbReference type="InterPro" id="IPR050482">
    <property type="entry name" value="Sensor_HK_TwoCompSys"/>
</dbReference>
<dbReference type="EMBL" id="AP009493">
    <property type="protein sequence ID" value="BAG19778.1"/>
    <property type="molecule type" value="Genomic_DNA"/>
</dbReference>
<dbReference type="GO" id="GO:0046983">
    <property type="term" value="F:protein dimerization activity"/>
    <property type="evidence" value="ECO:0007669"/>
    <property type="project" value="InterPro"/>
</dbReference>
<evidence type="ECO:0000256" key="10">
    <source>
        <dbReference type="SAM" id="MobiDB-lite"/>
    </source>
</evidence>
<dbReference type="SUPFAM" id="SSF55874">
    <property type="entry name" value="ATPase domain of HSP90 chaperone/DNA topoisomerase II/histidine kinase"/>
    <property type="match status" value="1"/>
</dbReference>
<keyword evidence="11" id="KW-1133">Transmembrane helix</keyword>
<name>B1W4Y4_STRGG</name>
<evidence type="ECO:0000256" key="7">
    <source>
        <dbReference type="ARBA" id="ARBA00022840"/>
    </source>
</evidence>
<dbReference type="CDD" id="cd16917">
    <property type="entry name" value="HATPase_UhpB-NarQ-NarX-like"/>
    <property type="match status" value="1"/>
</dbReference>
<evidence type="ECO:0000313" key="14">
    <source>
        <dbReference type="EMBL" id="BAG19778.1"/>
    </source>
</evidence>
<feature type="region of interest" description="Disordered" evidence="10">
    <location>
        <begin position="373"/>
        <end position="393"/>
    </location>
</feature>
<dbReference type="PATRIC" id="fig|455632.4.peg.3010"/>
<keyword evidence="11" id="KW-0812">Transmembrane</keyword>
<dbReference type="Pfam" id="PF02518">
    <property type="entry name" value="HATPase_c"/>
    <property type="match status" value="1"/>
</dbReference>
<keyword evidence="5" id="KW-0547">Nucleotide-binding</keyword>
<dbReference type="Gene3D" id="1.20.5.1930">
    <property type="match status" value="1"/>
</dbReference>
<keyword evidence="9" id="KW-0175">Coiled coil</keyword>
<evidence type="ECO:0000256" key="5">
    <source>
        <dbReference type="ARBA" id="ARBA00022741"/>
    </source>
</evidence>
<keyword evidence="6 14" id="KW-0418">Kinase</keyword>
<evidence type="ECO:0000256" key="2">
    <source>
        <dbReference type="ARBA" id="ARBA00012438"/>
    </source>
</evidence>
<keyword evidence="11" id="KW-0472">Membrane</keyword>
<evidence type="ECO:0000256" key="11">
    <source>
        <dbReference type="SAM" id="Phobius"/>
    </source>
</evidence>
<keyword evidence="3" id="KW-0597">Phosphoprotein</keyword>
<evidence type="ECO:0000256" key="6">
    <source>
        <dbReference type="ARBA" id="ARBA00022777"/>
    </source>
</evidence>
<feature type="transmembrane region" description="Helical" evidence="11">
    <location>
        <begin position="137"/>
        <end position="160"/>
    </location>
</feature>
<dbReference type="Proteomes" id="UP000001685">
    <property type="component" value="Chromosome"/>
</dbReference>
<keyword evidence="7" id="KW-0067">ATP-binding</keyword>
<dbReference type="GO" id="GO:0016020">
    <property type="term" value="C:membrane"/>
    <property type="evidence" value="ECO:0007669"/>
    <property type="project" value="InterPro"/>
</dbReference>
<feature type="domain" description="Signal transduction histidine kinase subgroup 3 dimerisation and phosphoacceptor" evidence="13">
    <location>
        <begin position="197"/>
        <end position="267"/>
    </location>
</feature>
<evidence type="ECO:0000256" key="9">
    <source>
        <dbReference type="SAM" id="Coils"/>
    </source>
</evidence>
<proteinExistence type="predicted"/>
<dbReference type="Pfam" id="PF07730">
    <property type="entry name" value="HisKA_3"/>
    <property type="match status" value="1"/>
</dbReference>
<gene>
    <name evidence="14" type="ordered locus">SGR_2949</name>
</gene>
<sequence length="393" mass="42133">MTGMAQIRIARRVLTECIAAIAFPILLISLLVFPVASPVVAETDRSRGRWCGAETMPLKPSDNSWAQWVSLRLRSRSLWRTDLPVLVTAALLSALSLLVAFFGFIGAAVLVFSPVFWLLGIAAQVGPFTPDSVGQTFLAVPAGVILGSVTTAVLTGTSFLRDLFQRAFSRGGDPDLLAKLEELRTSRASLTAAFEFERQRIERDLHDGAQQELVAVVMRLGMLEAAATSAATDRERVVRLAREAQAQAERALERLRETVRDIHPRELSDLGLIAAVRELAARSPLRVELTSTGDDSQLSSPTATAVYFTVSEALTNIAKHAHAGVARVDLRCTTTDVHVRVRDDGVGGARIDAGSGLAGLRERMRSVGGNLDILSPPGGGTQVSASAPGQPPW</sequence>
<dbReference type="Gene3D" id="3.30.565.10">
    <property type="entry name" value="Histidine kinase-like ATPase, C-terminal domain"/>
    <property type="match status" value="1"/>
</dbReference>